<protein>
    <submittedName>
        <fullName evidence="7">Bicyclomycin resistance protein</fullName>
    </submittedName>
</protein>
<evidence type="ECO:0000256" key="2">
    <source>
        <dbReference type="ARBA" id="ARBA00005695"/>
    </source>
</evidence>
<evidence type="ECO:0000256" key="4">
    <source>
        <dbReference type="ARBA" id="ARBA00022729"/>
    </source>
</evidence>
<dbReference type="Gene3D" id="3.40.190.10">
    <property type="entry name" value="Periplasmic binding protein-like II"/>
    <property type="match status" value="1"/>
</dbReference>
<dbReference type="InterPro" id="IPR000914">
    <property type="entry name" value="SBP_5_dom"/>
</dbReference>
<dbReference type="InterPro" id="IPR039424">
    <property type="entry name" value="SBP_5"/>
</dbReference>
<dbReference type="EMBL" id="NRRU01000055">
    <property type="protein sequence ID" value="MBK1714083.1"/>
    <property type="molecule type" value="Genomic_DNA"/>
</dbReference>
<accession>A0ABS1DX60</accession>
<feature type="signal peptide" evidence="5">
    <location>
        <begin position="1"/>
        <end position="20"/>
    </location>
</feature>
<gene>
    <name evidence="7" type="ORF">CKO43_15005</name>
</gene>
<evidence type="ECO:0000256" key="5">
    <source>
        <dbReference type="SAM" id="SignalP"/>
    </source>
</evidence>
<dbReference type="Proteomes" id="UP001041814">
    <property type="component" value="Unassembled WGS sequence"/>
</dbReference>
<reference evidence="7" key="1">
    <citation type="submission" date="2017-08" db="EMBL/GenBank/DDBJ databases">
        <authorList>
            <person name="Imhoff J.F."/>
            <person name="Rahn T."/>
            <person name="Kuenzel S."/>
            <person name="Neulinger S.C."/>
        </authorList>
    </citation>
    <scope>NUCLEOTIDE SEQUENCE</scope>
    <source>
        <strain evidence="7">IM 151</strain>
    </source>
</reference>
<comment type="subcellular location">
    <subcellularLocation>
        <location evidence="1">Cell envelope</location>
    </subcellularLocation>
</comment>
<comment type="similarity">
    <text evidence="2">Belongs to the bacterial solute-binding protein 5 family.</text>
</comment>
<evidence type="ECO:0000259" key="6">
    <source>
        <dbReference type="Pfam" id="PF00496"/>
    </source>
</evidence>
<proteinExistence type="inferred from homology"/>
<evidence type="ECO:0000313" key="7">
    <source>
        <dbReference type="EMBL" id="MBK1714083.1"/>
    </source>
</evidence>
<dbReference type="Gene3D" id="3.10.105.10">
    <property type="entry name" value="Dipeptide-binding Protein, Domain 3"/>
    <property type="match status" value="1"/>
</dbReference>
<name>A0ABS1DX60_RUBGE</name>
<feature type="chain" id="PRO_5045873843" evidence="5">
    <location>
        <begin position="21"/>
        <end position="612"/>
    </location>
</feature>
<dbReference type="PANTHER" id="PTHR30290">
    <property type="entry name" value="PERIPLASMIC BINDING COMPONENT OF ABC TRANSPORTER"/>
    <property type="match status" value="1"/>
</dbReference>
<dbReference type="InterPro" id="IPR030678">
    <property type="entry name" value="Peptide/Ni-bd"/>
</dbReference>
<evidence type="ECO:0000313" key="8">
    <source>
        <dbReference type="Proteomes" id="UP001041814"/>
    </source>
</evidence>
<dbReference type="PIRSF" id="PIRSF002741">
    <property type="entry name" value="MppA"/>
    <property type="match status" value="1"/>
</dbReference>
<keyword evidence="8" id="KW-1185">Reference proteome</keyword>
<dbReference type="Pfam" id="PF00496">
    <property type="entry name" value="SBP_bac_5"/>
    <property type="match status" value="1"/>
</dbReference>
<comment type="caution">
    <text evidence="7">The sequence shown here is derived from an EMBL/GenBank/DDBJ whole genome shotgun (WGS) entry which is preliminary data.</text>
</comment>
<keyword evidence="3" id="KW-0813">Transport</keyword>
<reference evidence="7" key="2">
    <citation type="journal article" date="2020" name="Microorganisms">
        <title>Osmotic Adaptation and Compatible Solute Biosynthesis of Phototrophic Bacteria as Revealed from Genome Analyses.</title>
        <authorList>
            <person name="Imhoff J.F."/>
            <person name="Rahn T."/>
            <person name="Kunzel S."/>
            <person name="Keller A."/>
            <person name="Neulinger S.C."/>
        </authorList>
    </citation>
    <scope>NUCLEOTIDE SEQUENCE</scope>
    <source>
        <strain evidence="7">IM 151</strain>
    </source>
</reference>
<dbReference type="RefSeq" id="WP_200379140.1">
    <property type="nucleotide sequence ID" value="NZ_NRRU01000055.1"/>
</dbReference>
<feature type="domain" description="Solute-binding protein family 5" evidence="6">
    <location>
        <begin position="81"/>
        <end position="519"/>
    </location>
</feature>
<dbReference type="SUPFAM" id="SSF53850">
    <property type="entry name" value="Periplasmic binding protein-like II"/>
    <property type="match status" value="1"/>
</dbReference>
<evidence type="ECO:0000256" key="3">
    <source>
        <dbReference type="ARBA" id="ARBA00022448"/>
    </source>
</evidence>
<sequence length="612" mass="68954">MKLFSLACAALLAFAASTHAAEPAAADGGRKVLRVAFTTAETGFDPSQISDVYSRTVTPHIFEALYRYDHLARPVKIRTLTAAGMPEVSADFKVWTIKLQPGIYYADDPAFKGHKRELVAQDYVYAFQRTADPANRSQLWSWIETFKIAGLDEYRREVVAQKKAFDYDHTIPGLRALDRYTIRFTLTDPSPRFLENLTASDLLGGVAREVVEFYGDKIAEHPVGTGPFKLKQWRRSSLIVLERNPDFREMHYDAEPAPDDAEGQAILARFKGRRIPMIDEVRISIIEEEQPRWLAFLNGQIDMLAGQYGPVPGSFINVAVPNGHVAPNLARKGIQAAQQVNADIGITYFNMEDPVVGGYTPEKVALRRAISLAMDVEREIRVVRRGQAIPAQSQVVPHTTGYDPKFKSEAGDYDPARARALLDMYGYVDRNGDGWREQPDGKPLEIVYATQPSQINRQFDELWRKNMQAVGIRTSFQSGQWPEQLKLARAGKLQIWTLGSSASGRDGQSSFDRLHGPQAGGQNLARFKLPAFDALYERMSVLPDGPERDDLFRQAKMLSVAYMPYKPTVHRISTDMWQPWVSGFRRPVFWSEWWHLVDVDPEMRAKAGVSGD</sequence>
<keyword evidence="4 5" id="KW-0732">Signal</keyword>
<dbReference type="PANTHER" id="PTHR30290:SF10">
    <property type="entry name" value="PERIPLASMIC OLIGOPEPTIDE-BINDING PROTEIN-RELATED"/>
    <property type="match status" value="1"/>
</dbReference>
<organism evidence="7 8">
    <name type="scientific">Rubrivivax gelatinosus</name>
    <name type="common">Rhodocyclus gelatinosus</name>
    <name type="synonym">Rhodopseudomonas gelatinosa</name>
    <dbReference type="NCBI Taxonomy" id="28068"/>
    <lineage>
        <taxon>Bacteria</taxon>
        <taxon>Pseudomonadati</taxon>
        <taxon>Pseudomonadota</taxon>
        <taxon>Betaproteobacteria</taxon>
        <taxon>Burkholderiales</taxon>
        <taxon>Sphaerotilaceae</taxon>
        <taxon>Rubrivivax</taxon>
    </lineage>
</organism>
<evidence type="ECO:0000256" key="1">
    <source>
        <dbReference type="ARBA" id="ARBA00004196"/>
    </source>
</evidence>